<keyword evidence="3" id="KW-1185">Reference proteome</keyword>
<dbReference type="EMBL" id="WAEL01000014">
    <property type="protein sequence ID" value="NID13744.1"/>
    <property type="molecule type" value="Genomic_DNA"/>
</dbReference>
<dbReference type="RefSeq" id="WP_166694251.1">
    <property type="nucleotide sequence ID" value="NZ_WAEL01000014.1"/>
</dbReference>
<organism evidence="2 3">
    <name type="scientific">Fibrivirga algicola</name>
    <dbReference type="NCBI Taxonomy" id="2950420"/>
    <lineage>
        <taxon>Bacteria</taxon>
        <taxon>Pseudomonadati</taxon>
        <taxon>Bacteroidota</taxon>
        <taxon>Cytophagia</taxon>
        <taxon>Cytophagales</taxon>
        <taxon>Spirosomataceae</taxon>
        <taxon>Fibrivirga</taxon>
    </lineage>
</organism>
<keyword evidence="1" id="KW-0732">Signal</keyword>
<evidence type="ECO:0000256" key="1">
    <source>
        <dbReference type="SAM" id="SignalP"/>
    </source>
</evidence>
<dbReference type="Proteomes" id="UP000606008">
    <property type="component" value="Unassembled WGS sequence"/>
</dbReference>
<feature type="signal peptide" evidence="1">
    <location>
        <begin position="1"/>
        <end position="18"/>
    </location>
</feature>
<name>A0ABX0QN29_9BACT</name>
<protein>
    <submittedName>
        <fullName evidence="2">Uncharacterized protein</fullName>
    </submittedName>
</protein>
<evidence type="ECO:0000313" key="2">
    <source>
        <dbReference type="EMBL" id="NID13744.1"/>
    </source>
</evidence>
<feature type="chain" id="PRO_5045500081" evidence="1">
    <location>
        <begin position="19"/>
        <end position="112"/>
    </location>
</feature>
<accession>A0ABX0QN29</accession>
<sequence length="112" mass="12469">MNRVILSLSLLFTTGLFGFDGATFQVEKTFSDRKIKKLEIKMSQEFGTKVAVKVISRNARKEITNLEFVRYRPDGSMTVSCSSDKFGLLIVSKTGCRIADVGHEADINMVGK</sequence>
<evidence type="ECO:0000313" key="3">
    <source>
        <dbReference type="Proteomes" id="UP000606008"/>
    </source>
</evidence>
<gene>
    <name evidence="2" type="ORF">F7231_26485</name>
</gene>
<reference evidence="2" key="1">
    <citation type="submission" date="2024-05" db="EMBL/GenBank/DDBJ databases">
        <authorList>
            <person name="Jung D.-H."/>
        </authorList>
    </citation>
    <scope>NUCLEOTIDE SEQUENCE</scope>
    <source>
        <strain evidence="2">JA-25</strain>
    </source>
</reference>
<proteinExistence type="predicted"/>
<comment type="caution">
    <text evidence="2">The sequence shown here is derived from an EMBL/GenBank/DDBJ whole genome shotgun (WGS) entry which is preliminary data.</text>
</comment>